<evidence type="ECO:0000313" key="2">
    <source>
        <dbReference type="EMBL" id="UPK68470.1"/>
    </source>
</evidence>
<dbReference type="RefSeq" id="WP_247810864.1">
    <property type="nucleotide sequence ID" value="NZ_CP095855.1"/>
</dbReference>
<evidence type="ECO:0000259" key="1">
    <source>
        <dbReference type="PROSITE" id="PS50042"/>
    </source>
</evidence>
<dbReference type="Proteomes" id="UP000830198">
    <property type="component" value="Chromosome"/>
</dbReference>
<sequence>MIEHLIAHISKFCTIDPEKMNMLESFFEHRTYRKKELLLSEGDRGYEKFFIVKGCVHIFYLRQNGIEQTVDFAIENWWASDFMAFQHGSAAQFSIRAVEKTEVLSISAERQRELLKEIPELNAYFHLVFQKAYAASQMRFRFLYEFSKEELYRHFTQHFPDFMQRVPQYLMASFLGFTPEYLSEIRKKYLS</sequence>
<dbReference type="InterPro" id="IPR014710">
    <property type="entry name" value="RmlC-like_jellyroll"/>
</dbReference>
<dbReference type="CDD" id="cd00038">
    <property type="entry name" value="CAP_ED"/>
    <property type="match status" value="1"/>
</dbReference>
<dbReference type="EMBL" id="CP095855">
    <property type="protein sequence ID" value="UPK68470.1"/>
    <property type="molecule type" value="Genomic_DNA"/>
</dbReference>
<feature type="domain" description="Cyclic nucleotide-binding" evidence="1">
    <location>
        <begin position="11"/>
        <end position="115"/>
    </location>
</feature>
<keyword evidence="3" id="KW-1185">Reference proteome</keyword>
<dbReference type="SUPFAM" id="SSF51206">
    <property type="entry name" value="cAMP-binding domain-like"/>
    <property type="match status" value="1"/>
</dbReference>
<gene>
    <name evidence="2" type="ORF">MYF79_26295</name>
</gene>
<dbReference type="Gene3D" id="2.60.120.10">
    <property type="entry name" value="Jelly Rolls"/>
    <property type="match status" value="1"/>
</dbReference>
<dbReference type="Pfam" id="PF00027">
    <property type="entry name" value="cNMP_binding"/>
    <property type="match status" value="1"/>
</dbReference>
<reference evidence="2 3" key="1">
    <citation type="submission" date="2022-04" db="EMBL/GenBank/DDBJ databases">
        <title>The arsenic-methylating capacity of Chitinophaga filiformis YT5 during chitin decomposition.</title>
        <authorList>
            <person name="Chen G."/>
            <person name="Liang Y."/>
        </authorList>
    </citation>
    <scope>NUCLEOTIDE SEQUENCE [LARGE SCALE GENOMIC DNA]</scope>
    <source>
        <strain evidence="2 3">YT5</strain>
    </source>
</reference>
<dbReference type="InterPro" id="IPR000595">
    <property type="entry name" value="cNMP-bd_dom"/>
</dbReference>
<organism evidence="2 3">
    <name type="scientific">Chitinophaga filiformis</name>
    <name type="common">Myxococcus filiformis</name>
    <name type="synonym">Flexibacter filiformis</name>
    <dbReference type="NCBI Taxonomy" id="104663"/>
    <lineage>
        <taxon>Bacteria</taxon>
        <taxon>Pseudomonadati</taxon>
        <taxon>Bacteroidota</taxon>
        <taxon>Chitinophagia</taxon>
        <taxon>Chitinophagales</taxon>
        <taxon>Chitinophagaceae</taxon>
        <taxon>Chitinophaga</taxon>
    </lineage>
</organism>
<evidence type="ECO:0000313" key="3">
    <source>
        <dbReference type="Proteomes" id="UP000830198"/>
    </source>
</evidence>
<dbReference type="InterPro" id="IPR018490">
    <property type="entry name" value="cNMP-bd_dom_sf"/>
</dbReference>
<name>A0ABY4HXY5_CHIFI</name>
<accession>A0ABY4HXY5</accession>
<dbReference type="PROSITE" id="PS50042">
    <property type="entry name" value="CNMP_BINDING_3"/>
    <property type="match status" value="1"/>
</dbReference>
<proteinExistence type="predicted"/>
<protein>
    <submittedName>
        <fullName evidence="2">Crp/Fnr family transcriptional regulator</fullName>
    </submittedName>
</protein>